<accession>A6GC87</accession>
<evidence type="ECO:0000313" key="2">
    <source>
        <dbReference type="EMBL" id="EDM76536.1"/>
    </source>
</evidence>
<feature type="compositionally biased region" description="Low complexity" evidence="1">
    <location>
        <begin position="107"/>
        <end position="116"/>
    </location>
</feature>
<organism evidence="2 3">
    <name type="scientific">Plesiocystis pacifica SIR-1</name>
    <dbReference type="NCBI Taxonomy" id="391625"/>
    <lineage>
        <taxon>Bacteria</taxon>
        <taxon>Pseudomonadati</taxon>
        <taxon>Myxococcota</taxon>
        <taxon>Polyangia</taxon>
        <taxon>Nannocystales</taxon>
        <taxon>Nannocystaceae</taxon>
        <taxon>Plesiocystis</taxon>
    </lineage>
</organism>
<dbReference type="OrthoDB" id="5526635at2"/>
<dbReference type="AlphaFoldDB" id="A6GC87"/>
<evidence type="ECO:0000313" key="3">
    <source>
        <dbReference type="Proteomes" id="UP000005801"/>
    </source>
</evidence>
<comment type="caution">
    <text evidence="2">The sequence shown here is derived from an EMBL/GenBank/DDBJ whole genome shotgun (WGS) entry which is preliminary data.</text>
</comment>
<name>A6GC87_9BACT</name>
<sequence>MTRSVELLRARREPRMGAEDRILAQLEATVGGTPDGGGSDGAGPQGGAGSGGAGAGPLYAAKIVLATATLTALGLGALRLGAVLLGPSPAPSPARSARAEAPPPATAPALTPTEAPVDAAPSSQPVADESERPPASVHGNAKASTPPRTAPEDSGTSANADAVAAELALIEAARAAEGPRAVIERLEAHAREFPEGLLADERELLWTLADCERGQLDAATTRARSFIERRPSSPLVDRMLHACPELEARMTKADQAGHG</sequence>
<keyword evidence="3" id="KW-1185">Reference proteome</keyword>
<proteinExistence type="predicted"/>
<feature type="compositionally biased region" description="Low complexity" evidence="1">
    <location>
        <begin position="89"/>
        <end position="100"/>
    </location>
</feature>
<reference evidence="2 3" key="1">
    <citation type="submission" date="2007-06" db="EMBL/GenBank/DDBJ databases">
        <authorList>
            <person name="Shimkets L."/>
            <person name="Ferriera S."/>
            <person name="Johnson J."/>
            <person name="Kravitz S."/>
            <person name="Beeson K."/>
            <person name="Sutton G."/>
            <person name="Rogers Y.-H."/>
            <person name="Friedman R."/>
            <person name="Frazier M."/>
            <person name="Venter J.C."/>
        </authorList>
    </citation>
    <scope>NUCLEOTIDE SEQUENCE [LARGE SCALE GENOMIC DNA]</scope>
    <source>
        <strain evidence="2 3">SIR-1</strain>
    </source>
</reference>
<dbReference type="EMBL" id="ABCS01000063">
    <property type="protein sequence ID" value="EDM76536.1"/>
    <property type="molecule type" value="Genomic_DNA"/>
</dbReference>
<evidence type="ECO:0000256" key="1">
    <source>
        <dbReference type="SAM" id="MobiDB-lite"/>
    </source>
</evidence>
<feature type="region of interest" description="Disordered" evidence="1">
    <location>
        <begin position="1"/>
        <end position="54"/>
    </location>
</feature>
<gene>
    <name evidence="2" type="ORF">PPSIR1_23314</name>
</gene>
<dbReference type="RefSeq" id="WP_006974328.1">
    <property type="nucleotide sequence ID" value="NZ_ABCS01000063.1"/>
</dbReference>
<feature type="region of interest" description="Disordered" evidence="1">
    <location>
        <begin position="89"/>
        <end position="159"/>
    </location>
</feature>
<dbReference type="STRING" id="391625.PPSIR1_23314"/>
<feature type="compositionally biased region" description="Gly residues" evidence="1">
    <location>
        <begin position="33"/>
        <end position="54"/>
    </location>
</feature>
<protein>
    <submittedName>
        <fullName evidence="2">Uncharacterized protein</fullName>
    </submittedName>
</protein>
<feature type="compositionally biased region" description="Basic and acidic residues" evidence="1">
    <location>
        <begin position="1"/>
        <end position="22"/>
    </location>
</feature>
<dbReference type="Proteomes" id="UP000005801">
    <property type="component" value="Unassembled WGS sequence"/>
</dbReference>